<comment type="caution">
    <text evidence="1">The sequence shown here is derived from an EMBL/GenBank/DDBJ whole genome shotgun (WGS) entry which is preliminary data.</text>
</comment>
<dbReference type="AlphaFoldDB" id="A0A841JYM5"/>
<name>A0A841JYM5_9BACT</name>
<accession>A0A841JYM5</accession>
<sequence>MIHDLCQPIFNSAPQWPKFPPTTMTIPRLAAVESANVEHLESMTHIGIHLYAWDEREMACPSS</sequence>
<evidence type="ECO:0000313" key="1">
    <source>
        <dbReference type="EMBL" id="MBB6143074.1"/>
    </source>
</evidence>
<reference evidence="1 2" key="1">
    <citation type="submission" date="2020-08" db="EMBL/GenBank/DDBJ databases">
        <title>Genomic Encyclopedia of Type Strains, Phase IV (KMG-IV): sequencing the most valuable type-strain genomes for metagenomic binning, comparative biology and taxonomic classification.</title>
        <authorList>
            <person name="Goeker M."/>
        </authorList>
    </citation>
    <scope>NUCLEOTIDE SEQUENCE [LARGE SCALE GENOMIC DNA]</scope>
    <source>
        <strain evidence="1 2">DSM 103733</strain>
    </source>
</reference>
<organism evidence="1 2">
    <name type="scientific">Silvibacterium bohemicum</name>
    <dbReference type="NCBI Taxonomy" id="1577686"/>
    <lineage>
        <taxon>Bacteria</taxon>
        <taxon>Pseudomonadati</taxon>
        <taxon>Acidobacteriota</taxon>
        <taxon>Terriglobia</taxon>
        <taxon>Terriglobales</taxon>
        <taxon>Acidobacteriaceae</taxon>
        <taxon>Silvibacterium</taxon>
    </lineage>
</organism>
<dbReference type="InterPro" id="IPR037175">
    <property type="entry name" value="KFase_sf"/>
</dbReference>
<evidence type="ECO:0000313" key="2">
    <source>
        <dbReference type="Proteomes" id="UP000538666"/>
    </source>
</evidence>
<protein>
    <submittedName>
        <fullName evidence="1">Kynurenine formamidase</fullName>
    </submittedName>
</protein>
<gene>
    <name evidence="1" type="ORF">HNQ77_001018</name>
</gene>
<dbReference type="GO" id="GO:0004061">
    <property type="term" value="F:arylformamidase activity"/>
    <property type="evidence" value="ECO:0007669"/>
    <property type="project" value="InterPro"/>
</dbReference>
<dbReference type="SUPFAM" id="SSF102198">
    <property type="entry name" value="Putative cyclase"/>
    <property type="match status" value="1"/>
</dbReference>
<proteinExistence type="predicted"/>
<dbReference type="EMBL" id="JACHEK010000002">
    <property type="protein sequence ID" value="MBB6143074.1"/>
    <property type="molecule type" value="Genomic_DNA"/>
</dbReference>
<keyword evidence="2" id="KW-1185">Reference proteome</keyword>
<dbReference type="Proteomes" id="UP000538666">
    <property type="component" value="Unassembled WGS sequence"/>
</dbReference>
<dbReference type="GO" id="GO:0019441">
    <property type="term" value="P:L-tryptophan catabolic process to kynurenine"/>
    <property type="evidence" value="ECO:0007669"/>
    <property type="project" value="InterPro"/>
</dbReference>